<evidence type="ECO:0000313" key="1">
    <source>
        <dbReference type="EMBL" id="EFQ93715.1"/>
    </source>
</evidence>
<dbReference type="HOGENOM" id="CLU_2759049_0_0_1"/>
<dbReference type="AlphaFoldDB" id="E3RKN4"/>
<accession>E3RKN4</accession>
<gene>
    <name evidence="1" type="ORF">PTT_08808</name>
</gene>
<dbReference type="Proteomes" id="UP000001067">
    <property type="component" value="Unassembled WGS sequence"/>
</dbReference>
<organism evidence="2">
    <name type="scientific">Pyrenophora teres f. teres (strain 0-1)</name>
    <name type="common">Barley net blotch fungus</name>
    <name type="synonym">Drechslera teres f. teres</name>
    <dbReference type="NCBI Taxonomy" id="861557"/>
    <lineage>
        <taxon>Eukaryota</taxon>
        <taxon>Fungi</taxon>
        <taxon>Dikarya</taxon>
        <taxon>Ascomycota</taxon>
        <taxon>Pezizomycotina</taxon>
        <taxon>Dothideomycetes</taxon>
        <taxon>Pleosporomycetidae</taxon>
        <taxon>Pleosporales</taxon>
        <taxon>Pleosporineae</taxon>
        <taxon>Pleosporaceae</taxon>
        <taxon>Pyrenophora</taxon>
    </lineage>
</organism>
<dbReference type="EMBL" id="GL533662">
    <property type="protein sequence ID" value="EFQ93715.1"/>
    <property type="molecule type" value="Genomic_DNA"/>
</dbReference>
<reference evidence="1 2" key="1">
    <citation type="journal article" date="2010" name="Genome Biol.">
        <title>A first genome assembly of the barley fungal pathogen Pyrenophora teres f. teres.</title>
        <authorList>
            <person name="Ellwood S.R."/>
            <person name="Liu Z."/>
            <person name="Syme R.A."/>
            <person name="Lai Z."/>
            <person name="Hane J.K."/>
            <person name="Keiper F."/>
            <person name="Moffat C.S."/>
            <person name="Oliver R.P."/>
            <person name="Friesen T.L."/>
        </authorList>
    </citation>
    <scope>NUCLEOTIDE SEQUENCE [LARGE SCALE GENOMIC DNA]</scope>
    <source>
        <strain evidence="1 2">0-1</strain>
    </source>
</reference>
<keyword evidence="2" id="KW-1185">Reference proteome</keyword>
<name>E3RKN4_PYRTT</name>
<sequence>MNRKSSGLTGRSIFGTRKYLLRYYLSLCSNVPRSACISTIAFTIGTSFFGNGKFFSYHARILSLEHKLLD</sequence>
<protein>
    <submittedName>
        <fullName evidence="1">Uncharacterized protein</fullName>
    </submittedName>
</protein>
<evidence type="ECO:0000313" key="2">
    <source>
        <dbReference type="Proteomes" id="UP000001067"/>
    </source>
</evidence>
<dbReference type="KEGG" id="pte:PTT_08808"/>
<proteinExistence type="predicted"/>